<organism evidence="3 4">
    <name type="scientific">Kuraishia capsulata CBS 1993</name>
    <dbReference type="NCBI Taxonomy" id="1382522"/>
    <lineage>
        <taxon>Eukaryota</taxon>
        <taxon>Fungi</taxon>
        <taxon>Dikarya</taxon>
        <taxon>Ascomycota</taxon>
        <taxon>Saccharomycotina</taxon>
        <taxon>Pichiomycetes</taxon>
        <taxon>Pichiales</taxon>
        <taxon>Pichiaceae</taxon>
        <taxon>Kuraishia</taxon>
    </lineage>
</organism>
<reference evidence="3" key="2">
    <citation type="submission" date="2014-02" db="EMBL/GenBank/DDBJ databases">
        <title>Complete DNA sequence of /Kuraishia capsulata/ illustrates novel genomic features among budding yeasts (/Saccharomycotina/).</title>
        <authorList>
            <person name="Morales L."/>
            <person name="Noel B."/>
            <person name="Porcel B."/>
            <person name="Marcet-Houben M."/>
            <person name="Hullo M-F."/>
            <person name="Sacerdot C."/>
            <person name="Tekaia F."/>
            <person name="Leh-Louis V."/>
            <person name="Despons L."/>
            <person name="Khanna V."/>
            <person name="Aury J-M."/>
            <person name="Barbe V."/>
            <person name="Couloux A."/>
            <person name="Labadie K."/>
            <person name="Pelletier E."/>
            <person name="Souciet J-L."/>
            <person name="Boekhout T."/>
            <person name="Gabaldon T."/>
            <person name="Wincker P."/>
            <person name="Dujon B."/>
        </authorList>
    </citation>
    <scope>NUCLEOTIDE SEQUENCE</scope>
    <source>
        <strain evidence="3">CBS 1993</strain>
    </source>
</reference>
<feature type="region of interest" description="Disordered" evidence="1">
    <location>
        <begin position="80"/>
        <end position="104"/>
    </location>
</feature>
<dbReference type="STRING" id="1382522.W6MHA2"/>
<dbReference type="HOGENOM" id="CLU_068499_1_1_1"/>
<dbReference type="InterPro" id="IPR013945">
    <property type="entry name" value="Pkr1"/>
</dbReference>
<name>W6MHA2_9ASCO</name>
<feature type="transmembrane region" description="Helical" evidence="2">
    <location>
        <begin position="20"/>
        <end position="42"/>
    </location>
</feature>
<evidence type="ECO:0000256" key="2">
    <source>
        <dbReference type="SAM" id="Phobius"/>
    </source>
</evidence>
<evidence type="ECO:0000313" key="4">
    <source>
        <dbReference type="Proteomes" id="UP000019384"/>
    </source>
</evidence>
<proteinExistence type="predicted"/>
<evidence type="ECO:0000313" key="3">
    <source>
        <dbReference type="EMBL" id="CDK25599.1"/>
    </source>
</evidence>
<sequence length="104" mass="11718">MASFITELWETVFQPGTSPALITATHASFCLLVISLVVLIFYSGSIHFFNLLVIALLLWGSVTWFIAELEKEKAKLKTNEELQEQEGVKRDVKEGDAEDTKKDK</sequence>
<dbReference type="PANTHER" id="PTHR28251:SF1">
    <property type="entry name" value="V-TYPE ATPASE ASSEMBLY FACTOR PKR1"/>
    <property type="match status" value="1"/>
</dbReference>
<evidence type="ECO:0000256" key="1">
    <source>
        <dbReference type="SAM" id="MobiDB-lite"/>
    </source>
</evidence>
<protein>
    <submittedName>
        <fullName evidence="3">Uncharacterized protein</fullName>
    </submittedName>
</protein>
<dbReference type="GeneID" id="34518999"/>
<accession>W6MHA2</accession>
<keyword evidence="2" id="KW-0472">Membrane</keyword>
<feature type="transmembrane region" description="Helical" evidence="2">
    <location>
        <begin position="48"/>
        <end position="67"/>
    </location>
</feature>
<keyword evidence="2" id="KW-1133">Transmembrane helix</keyword>
<keyword evidence="4" id="KW-1185">Reference proteome</keyword>
<dbReference type="GO" id="GO:0005789">
    <property type="term" value="C:endoplasmic reticulum membrane"/>
    <property type="evidence" value="ECO:0007669"/>
    <property type="project" value="TreeGrafter"/>
</dbReference>
<dbReference type="EMBL" id="HG793126">
    <property type="protein sequence ID" value="CDK25599.1"/>
    <property type="molecule type" value="Genomic_DNA"/>
</dbReference>
<dbReference type="OrthoDB" id="9626941at2759"/>
<dbReference type="PANTHER" id="PTHR28251">
    <property type="entry name" value="V-TYPE ATPASE ASSEMBLY FACTOR PKR1"/>
    <property type="match status" value="1"/>
</dbReference>
<reference evidence="3" key="1">
    <citation type="submission" date="2013-12" db="EMBL/GenBank/DDBJ databases">
        <authorList>
            <person name="Genoscope - CEA"/>
        </authorList>
    </citation>
    <scope>NUCLEOTIDE SEQUENCE</scope>
    <source>
        <strain evidence="3">CBS 1993</strain>
    </source>
</reference>
<dbReference type="GO" id="GO:0070072">
    <property type="term" value="P:vacuolar proton-transporting V-type ATPase complex assembly"/>
    <property type="evidence" value="ECO:0007669"/>
    <property type="project" value="InterPro"/>
</dbReference>
<gene>
    <name evidence="3" type="ORF">KUCA_T00001569001</name>
</gene>
<dbReference type="Proteomes" id="UP000019384">
    <property type="component" value="Unassembled WGS sequence"/>
</dbReference>
<dbReference type="Pfam" id="PF08636">
    <property type="entry name" value="Pkr1"/>
    <property type="match status" value="1"/>
</dbReference>
<keyword evidence="2" id="KW-0812">Transmembrane</keyword>
<dbReference type="AlphaFoldDB" id="W6MHA2"/>
<dbReference type="RefSeq" id="XP_022457611.1">
    <property type="nucleotide sequence ID" value="XM_022603762.1"/>
</dbReference>